<dbReference type="Pfam" id="PF01300">
    <property type="entry name" value="Sua5_yciO_yrdC"/>
    <property type="match status" value="1"/>
</dbReference>
<evidence type="ECO:0000313" key="13">
    <source>
        <dbReference type="EMBL" id="TDP97720.1"/>
    </source>
</evidence>
<evidence type="ECO:0000256" key="7">
    <source>
        <dbReference type="ARBA" id="ARBA00022695"/>
    </source>
</evidence>
<dbReference type="PANTHER" id="PTHR17490:SF16">
    <property type="entry name" value="THREONYLCARBAMOYL-AMP SYNTHASE"/>
    <property type="match status" value="1"/>
</dbReference>
<comment type="similarity">
    <text evidence="2">Belongs to the SUA5 family.</text>
</comment>
<keyword evidence="14" id="KW-1185">Reference proteome</keyword>
<keyword evidence="9" id="KW-0067">ATP-binding</keyword>
<proteinExistence type="inferred from homology"/>
<dbReference type="GO" id="GO:0008033">
    <property type="term" value="P:tRNA processing"/>
    <property type="evidence" value="ECO:0007669"/>
    <property type="project" value="UniProtKB-KW"/>
</dbReference>
<dbReference type="GO" id="GO:0000049">
    <property type="term" value="F:tRNA binding"/>
    <property type="evidence" value="ECO:0007669"/>
    <property type="project" value="TreeGrafter"/>
</dbReference>
<keyword evidence="7" id="KW-0548">Nucleotidyltransferase</keyword>
<evidence type="ECO:0000256" key="11">
    <source>
        <dbReference type="ARBA" id="ARBA00048366"/>
    </source>
</evidence>
<dbReference type="InterPro" id="IPR006070">
    <property type="entry name" value="Sua5-like_dom"/>
</dbReference>
<dbReference type="GO" id="GO:0005737">
    <property type="term" value="C:cytoplasm"/>
    <property type="evidence" value="ECO:0007669"/>
    <property type="project" value="UniProtKB-SubCell"/>
</dbReference>
<dbReference type="PANTHER" id="PTHR17490">
    <property type="entry name" value="SUA5"/>
    <property type="match status" value="1"/>
</dbReference>
<comment type="catalytic activity">
    <reaction evidence="11">
        <text>L-threonine + hydrogencarbonate + ATP = L-threonylcarbamoyladenylate + diphosphate + H2O</text>
        <dbReference type="Rhea" id="RHEA:36407"/>
        <dbReference type="ChEBI" id="CHEBI:15377"/>
        <dbReference type="ChEBI" id="CHEBI:17544"/>
        <dbReference type="ChEBI" id="CHEBI:30616"/>
        <dbReference type="ChEBI" id="CHEBI:33019"/>
        <dbReference type="ChEBI" id="CHEBI:57926"/>
        <dbReference type="ChEBI" id="CHEBI:73682"/>
        <dbReference type="EC" id="2.7.7.87"/>
    </reaction>
</comment>
<keyword evidence="5" id="KW-0808">Transferase</keyword>
<evidence type="ECO:0000256" key="6">
    <source>
        <dbReference type="ARBA" id="ARBA00022694"/>
    </source>
</evidence>
<protein>
    <recommendedName>
        <fullName evidence="10">L-threonylcarbamoyladenylate synthase</fullName>
        <ecNumber evidence="3">2.7.7.87</ecNumber>
    </recommendedName>
    <alternativeName>
        <fullName evidence="10">L-threonylcarbamoyladenylate synthase</fullName>
    </alternativeName>
</protein>
<keyword evidence="8" id="KW-0547">Nucleotide-binding</keyword>
<dbReference type="GO" id="GO:0005524">
    <property type="term" value="F:ATP binding"/>
    <property type="evidence" value="ECO:0007669"/>
    <property type="project" value="UniProtKB-KW"/>
</dbReference>
<keyword evidence="6" id="KW-0819">tRNA processing</keyword>
<evidence type="ECO:0000313" key="14">
    <source>
        <dbReference type="Proteomes" id="UP000295444"/>
    </source>
</evidence>
<name>A0A4R6SCS5_LABRH</name>
<evidence type="ECO:0000256" key="10">
    <source>
        <dbReference type="ARBA" id="ARBA00029774"/>
    </source>
</evidence>
<dbReference type="OrthoDB" id="9814580at2"/>
<gene>
    <name evidence="13" type="ORF">EV186_103684</name>
</gene>
<dbReference type="GO" id="GO:0006450">
    <property type="term" value="P:regulation of translational fidelity"/>
    <property type="evidence" value="ECO:0007669"/>
    <property type="project" value="TreeGrafter"/>
</dbReference>
<feature type="domain" description="YrdC-like" evidence="12">
    <location>
        <begin position="14"/>
        <end position="202"/>
    </location>
</feature>
<reference evidence="13 14" key="1">
    <citation type="submission" date="2019-03" db="EMBL/GenBank/DDBJ databases">
        <title>Genomic Encyclopedia of Type Strains, Phase IV (KMG-IV): sequencing the most valuable type-strain genomes for metagenomic binning, comparative biology and taxonomic classification.</title>
        <authorList>
            <person name="Goeker M."/>
        </authorList>
    </citation>
    <scope>NUCLEOTIDE SEQUENCE [LARGE SCALE GENOMIC DNA]</scope>
    <source>
        <strain evidence="13 14">DSM 45361</strain>
    </source>
</reference>
<organism evidence="13 14">
    <name type="scientific">Labedaea rhizosphaerae</name>
    <dbReference type="NCBI Taxonomy" id="598644"/>
    <lineage>
        <taxon>Bacteria</taxon>
        <taxon>Bacillati</taxon>
        <taxon>Actinomycetota</taxon>
        <taxon>Actinomycetes</taxon>
        <taxon>Pseudonocardiales</taxon>
        <taxon>Pseudonocardiaceae</taxon>
        <taxon>Labedaea</taxon>
    </lineage>
</organism>
<dbReference type="AlphaFoldDB" id="A0A4R6SCS5"/>
<dbReference type="GO" id="GO:0061710">
    <property type="term" value="F:L-threonylcarbamoyladenylate synthase"/>
    <property type="evidence" value="ECO:0007669"/>
    <property type="project" value="UniProtKB-EC"/>
</dbReference>
<dbReference type="InterPro" id="IPR050156">
    <property type="entry name" value="TC-AMP_synthase_SUA5"/>
</dbReference>
<evidence type="ECO:0000256" key="3">
    <source>
        <dbReference type="ARBA" id="ARBA00012584"/>
    </source>
</evidence>
<evidence type="ECO:0000259" key="12">
    <source>
        <dbReference type="PROSITE" id="PS51163"/>
    </source>
</evidence>
<dbReference type="SUPFAM" id="SSF55821">
    <property type="entry name" value="YrdC/RibB"/>
    <property type="match status" value="1"/>
</dbReference>
<dbReference type="RefSeq" id="WP_133850885.1">
    <property type="nucleotide sequence ID" value="NZ_SNXZ01000003.1"/>
</dbReference>
<dbReference type="InterPro" id="IPR017945">
    <property type="entry name" value="DHBP_synth_RibB-like_a/b_dom"/>
</dbReference>
<comment type="caution">
    <text evidence="13">The sequence shown here is derived from an EMBL/GenBank/DDBJ whole genome shotgun (WGS) entry which is preliminary data.</text>
</comment>
<evidence type="ECO:0000256" key="8">
    <source>
        <dbReference type="ARBA" id="ARBA00022741"/>
    </source>
</evidence>
<dbReference type="Gene3D" id="3.90.870.10">
    <property type="entry name" value="DHBP synthase"/>
    <property type="match status" value="1"/>
</dbReference>
<dbReference type="EC" id="2.7.7.87" evidence="3"/>
<dbReference type="PROSITE" id="PS51163">
    <property type="entry name" value="YRDC"/>
    <property type="match status" value="1"/>
</dbReference>
<dbReference type="Proteomes" id="UP000295444">
    <property type="component" value="Unassembled WGS sequence"/>
</dbReference>
<dbReference type="NCBIfam" id="TIGR00057">
    <property type="entry name" value="L-threonylcarbamoyladenylate synthase"/>
    <property type="match status" value="1"/>
</dbReference>
<evidence type="ECO:0000256" key="2">
    <source>
        <dbReference type="ARBA" id="ARBA00007663"/>
    </source>
</evidence>
<accession>A0A4R6SCS5</accession>
<keyword evidence="4" id="KW-0963">Cytoplasm</keyword>
<sequence length="219" mass="22546">MTTVFDCRAQDSRLDGLAAAAGTVRSGRLVVFPTDTVYGIGCDAFSGSAVHSLLNAKGRPAGTPVGVLIGSWATVDGLVLSMPPTARLLMEAFWPGSLSMVLPQAPSLAWDLGNARGTVTVRMPLHPVALELLREVGPMAVSMASHSGSGVTGPTATCQQAREQLGDTVSVYLDAGELTGEGTSTVVDITGTEPRLLREGPITAAQLSEVLGWDISAGS</sequence>
<dbReference type="GO" id="GO:0003725">
    <property type="term" value="F:double-stranded RNA binding"/>
    <property type="evidence" value="ECO:0007669"/>
    <property type="project" value="InterPro"/>
</dbReference>
<evidence type="ECO:0000256" key="4">
    <source>
        <dbReference type="ARBA" id="ARBA00022490"/>
    </source>
</evidence>
<evidence type="ECO:0000256" key="1">
    <source>
        <dbReference type="ARBA" id="ARBA00004496"/>
    </source>
</evidence>
<dbReference type="EMBL" id="SNXZ01000003">
    <property type="protein sequence ID" value="TDP97720.1"/>
    <property type="molecule type" value="Genomic_DNA"/>
</dbReference>
<evidence type="ECO:0000256" key="9">
    <source>
        <dbReference type="ARBA" id="ARBA00022840"/>
    </source>
</evidence>
<evidence type="ECO:0000256" key="5">
    <source>
        <dbReference type="ARBA" id="ARBA00022679"/>
    </source>
</evidence>
<comment type="subcellular location">
    <subcellularLocation>
        <location evidence="1">Cytoplasm</location>
    </subcellularLocation>
</comment>